<evidence type="ECO:0000256" key="6">
    <source>
        <dbReference type="ARBA" id="ARBA00022786"/>
    </source>
</evidence>
<evidence type="ECO:0000256" key="7">
    <source>
        <dbReference type="ARBA" id="ARBA00022833"/>
    </source>
</evidence>
<sequence length="169" mass="19565">MVFEELITLFAKLILLWIAAVLFGNLIKMAFDFMTFDMEVTTCFCIDLVLRRSCRDIHQDIENGLPSSPVVHHAMQRQPSQTQLYKTLRPIMVGTIVRYEEEEKIESQCSECVICLEEFRGGDCCRVLPNCKHQYHQHCIDEWLVKDRHCPLCRGSVHGLEPTPITVSH</sequence>
<evidence type="ECO:0000256" key="9">
    <source>
        <dbReference type="PROSITE-ProRule" id="PRU00175"/>
    </source>
</evidence>
<dbReference type="PaxDb" id="3635-A0A1U8MIU7"/>
<dbReference type="Gene3D" id="3.30.40.10">
    <property type="entry name" value="Zinc/RING finger domain, C3HC4 (zinc finger)"/>
    <property type="match status" value="1"/>
</dbReference>
<evidence type="ECO:0000256" key="8">
    <source>
        <dbReference type="ARBA" id="ARBA00024209"/>
    </source>
</evidence>
<dbReference type="InterPro" id="IPR001841">
    <property type="entry name" value="Znf_RING"/>
</dbReference>
<dbReference type="InterPro" id="IPR053238">
    <property type="entry name" value="RING-H2_zinc_finger"/>
</dbReference>
<evidence type="ECO:0000256" key="1">
    <source>
        <dbReference type="ARBA" id="ARBA00000900"/>
    </source>
</evidence>
<keyword evidence="12" id="KW-1185">Reference proteome</keyword>
<gene>
    <name evidence="13" type="primary">LOC107937169</name>
</gene>
<evidence type="ECO:0000256" key="5">
    <source>
        <dbReference type="ARBA" id="ARBA00022771"/>
    </source>
</evidence>
<evidence type="ECO:0000313" key="13">
    <source>
        <dbReference type="RefSeq" id="XP_016725494.1"/>
    </source>
</evidence>
<dbReference type="EC" id="2.3.2.27" evidence="3"/>
<keyword evidence="10" id="KW-0472">Membrane</keyword>
<dbReference type="AlphaFoldDB" id="A0A1U8MIU7"/>
<accession>A0A1U8MIU7</accession>
<evidence type="ECO:0000256" key="10">
    <source>
        <dbReference type="SAM" id="Phobius"/>
    </source>
</evidence>
<evidence type="ECO:0000259" key="11">
    <source>
        <dbReference type="PROSITE" id="PS50089"/>
    </source>
</evidence>
<dbReference type="SUPFAM" id="SSF57850">
    <property type="entry name" value="RING/U-box"/>
    <property type="match status" value="1"/>
</dbReference>
<comment type="similarity">
    <text evidence="8">Belongs to the RING-type zinc finger family. ATL subfamily.</text>
</comment>
<keyword evidence="7" id="KW-0862">Zinc</keyword>
<dbReference type="GeneID" id="107937169"/>
<dbReference type="GO" id="GO:0016567">
    <property type="term" value="P:protein ubiquitination"/>
    <property type="evidence" value="ECO:0007669"/>
    <property type="project" value="UniProtKB-UniPathway"/>
</dbReference>
<keyword evidence="5 9" id="KW-0863">Zinc-finger</keyword>
<dbReference type="PANTHER" id="PTHR14155">
    <property type="entry name" value="RING FINGER DOMAIN-CONTAINING"/>
    <property type="match status" value="1"/>
</dbReference>
<feature type="domain" description="RING-type" evidence="11">
    <location>
        <begin position="112"/>
        <end position="154"/>
    </location>
</feature>
<dbReference type="STRING" id="3635.A0A1U8MIU7"/>
<comment type="catalytic activity">
    <reaction evidence="1">
        <text>S-ubiquitinyl-[E2 ubiquitin-conjugating enzyme]-L-cysteine + [acceptor protein]-L-lysine = [E2 ubiquitin-conjugating enzyme]-L-cysteine + N(6)-ubiquitinyl-[acceptor protein]-L-lysine.</text>
        <dbReference type="EC" id="2.3.2.27"/>
    </reaction>
</comment>
<keyword evidence="6" id="KW-0833">Ubl conjugation pathway</keyword>
<dbReference type="Pfam" id="PF13639">
    <property type="entry name" value="zf-RING_2"/>
    <property type="match status" value="1"/>
</dbReference>
<dbReference type="KEGG" id="ghi:107937169"/>
<dbReference type="SMR" id="A0A1U8MIU7"/>
<dbReference type="GO" id="GO:0008270">
    <property type="term" value="F:zinc ion binding"/>
    <property type="evidence" value="ECO:0007669"/>
    <property type="project" value="UniProtKB-KW"/>
</dbReference>
<dbReference type="Proteomes" id="UP000818029">
    <property type="component" value="Chromosome A10"/>
</dbReference>
<name>A0A1U8MIU7_GOSHI</name>
<comment type="pathway">
    <text evidence="2">Protein modification; protein ubiquitination.</text>
</comment>
<proteinExistence type="inferred from homology"/>
<dbReference type="CDD" id="cd16473">
    <property type="entry name" value="RING-H2_RNF103"/>
    <property type="match status" value="1"/>
</dbReference>
<keyword evidence="10" id="KW-1133">Transmembrane helix</keyword>
<dbReference type="RefSeq" id="XP_016725494.1">
    <property type="nucleotide sequence ID" value="XM_016870005.2"/>
</dbReference>
<organism evidence="12 13">
    <name type="scientific">Gossypium hirsutum</name>
    <name type="common">Upland cotton</name>
    <name type="synonym">Gossypium mexicanum</name>
    <dbReference type="NCBI Taxonomy" id="3635"/>
    <lineage>
        <taxon>Eukaryota</taxon>
        <taxon>Viridiplantae</taxon>
        <taxon>Streptophyta</taxon>
        <taxon>Embryophyta</taxon>
        <taxon>Tracheophyta</taxon>
        <taxon>Spermatophyta</taxon>
        <taxon>Magnoliopsida</taxon>
        <taxon>eudicotyledons</taxon>
        <taxon>Gunneridae</taxon>
        <taxon>Pentapetalae</taxon>
        <taxon>rosids</taxon>
        <taxon>malvids</taxon>
        <taxon>Malvales</taxon>
        <taxon>Malvaceae</taxon>
        <taxon>Malvoideae</taxon>
        <taxon>Gossypium</taxon>
    </lineage>
</organism>
<evidence type="ECO:0000256" key="2">
    <source>
        <dbReference type="ARBA" id="ARBA00004906"/>
    </source>
</evidence>
<evidence type="ECO:0000256" key="4">
    <source>
        <dbReference type="ARBA" id="ARBA00022723"/>
    </source>
</evidence>
<dbReference type="OrthoDB" id="9984778at2759"/>
<dbReference type="GO" id="GO:0061630">
    <property type="term" value="F:ubiquitin protein ligase activity"/>
    <property type="evidence" value="ECO:0007669"/>
    <property type="project" value="UniProtKB-EC"/>
</dbReference>
<dbReference type="PROSITE" id="PS50089">
    <property type="entry name" value="ZF_RING_2"/>
    <property type="match status" value="1"/>
</dbReference>
<keyword evidence="10" id="KW-0812">Transmembrane</keyword>
<dbReference type="UniPathway" id="UPA00143"/>
<protein>
    <recommendedName>
        <fullName evidence="3">RING-type E3 ubiquitin transferase</fullName>
        <ecNumber evidence="3">2.3.2.27</ecNumber>
    </recommendedName>
</protein>
<evidence type="ECO:0000256" key="3">
    <source>
        <dbReference type="ARBA" id="ARBA00012483"/>
    </source>
</evidence>
<reference evidence="12" key="1">
    <citation type="journal article" date="2020" name="Nat. Genet.">
        <title>Genomic diversifications of five Gossypium allopolyploid species and their impact on cotton improvement.</title>
        <authorList>
            <person name="Chen Z.J."/>
            <person name="Sreedasyam A."/>
            <person name="Ando A."/>
            <person name="Song Q."/>
            <person name="De Santiago L.M."/>
            <person name="Hulse-Kemp A.M."/>
            <person name="Ding M."/>
            <person name="Ye W."/>
            <person name="Kirkbride R.C."/>
            <person name="Jenkins J."/>
            <person name="Plott C."/>
            <person name="Lovell J."/>
            <person name="Lin Y.M."/>
            <person name="Vaughn R."/>
            <person name="Liu B."/>
            <person name="Simpson S."/>
            <person name="Scheffler B.E."/>
            <person name="Wen L."/>
            <person name="Saski C.A."/>
            <person name="Grover C.E."/>
            <person name="Hu G."/>
            <person name="Conover J.L."/>
            <person name="Carlson J.W."/>
            <person name="Shu S."/>
            <person name="Boston L.B."/>
            <person name="Williams M."/>
            <person name="Peterson D.G."/>
            <person name="McGee K."/>
            <person name="Jones D.C."/>
            <person name="Wendel J.F."/>
            <person name="Stelly D.M."/>
            <person name="Grimwood J."/>
            <person name="Schmutz J."/>
        </authorList>
    </citation>
    <scope>NUCLEOTIDE SEQUENCE [LARGE SCALE GENOMIC DNA]</scope>
    <source>
        <strain evidence="12">cv. TM-1</strain>
    </source>
</reference>
<reference evidence="13" key="2">
    <citation type="submission" date="2025-08" db="UniProtKB">
        <authorList>
            <consortium name="RefSeq"/>
        </authorList>
    </citation>
    <scope>IDENTIFICATION</scope>
</reference>
<dbReference type="SMART" id="SM00184">
    <property type="entry name" value="RING"/>
    <property type="match status" value="1"/>
</dbReference>
<dbReference type="PANTHER" id="PTHR14155:SF610">
    <property type="entry name" value="OS01G0755700 PROTEIN"/>
    <property type="match status" value="1"/>
</dbReference>
<feature type="transmembrane region" description="Helical" evidence="10">
    <location>
        <begin position="6"/>
        <end position="27"/>
    </location>
</feature>
<evidence type="ECO:0000313" key="12">
    <source>
        <dbReference type="Proteomes" id="UP000818029"/>
    </source>
</evidence>
<dbReference type="InterPro" id="IPR013083">
    <property type="entry name" value="Znf_RING/FYVE/PHD"/>
</dbReference>
<keyword evidence="4" id="KW-0479">Metal-binding</keyword>